<feature type="region of interest" description="Disordered" evidence="1">
    <location>
        <begin position="38"/>
        <end position="65"/>
    </location>
</feature>
<gene>
    <name evidence="2" type="ORF">GGI15_004090</name>
</gene>
<feature type="compositionally biased region" description="Low complexity" evidence="1">
    <location>
        <begin position="473"/>
        <end position="487"/>
    </location>
</feature>
<dbReference type="EMBL" id="JANBUM010000335">
    <property type="protein sequence ID" value="KAJ2778727.1"/>
    <property type="molecule type" value="Genomic_DNA"/>
</dbReference>
<feature type="region of interest" description="Disordered" evidence="1">
    <location>
        <begin position="249"/>
        <end position="406"/>
    </location>
</feature>
<evidence type="ECO:0000313" key="3">
    <source>
        <dbReference type="Proteomes" id="UP001140172"/>
    </source>
</evidence>
<feature type="compositionally biased region" description="Basic residues" evidence="1">
    <location>
        <begin position="189"/>
        <end position="201"/>
    </location>
</feature>
<feature type="compositionally biased region" description="Low complexity" evidence="1">
    <location>
        <begin position="277"/>
        <end position="314"/>
    </location>
</feature>
<organism evidence="2 3">
    <name type="scientific">Coemansia interrupta</name>
    <dbReference type="NCBI Taxonomy" id="1126814"/>
    <lineage>
        <taxon>Eukaryota</taxon>
        <taxon>Fungi</taxon>
        <taxon>Fungi incertae sedis</taxon>
        <taxon>Zoopagomycota</taxon>
        <taxon>Kickxellomycotina</taxon>
        <taxon>Kickxellomycetes</taxon>
        <taxon>Kickxellales</taxon>
        <taxon>Kickxellaceae</taxon>
        <taxon>Coemansia</taxon>
    </lineage>
</organism>
<feature type="region of interest" description="Disordered" evidence="1">
    <location>
        <begin position="458"/>
        <end position="503"/>
    </location>
</feature>
<accession>A0A9W8H923</accession>
<feature type="region of interest" description="Disordered" evidence="1">
    <location>
        <begin position="162"/>
        <end position="202"/>
    </location>
</feature>
<proteinExistence type="predicted"/>
<comment type="caution">
    <text evidence="2">The sequence shown here is derived from an EMBL/GenBank/DDBJ whole genome shotgun (WGS) entry which is preliminary data.</text>
</comment>
<name>A0A9W8H923_9FUNG</name>
<evidence type="ECO:0000313" key="2">
    <source>
        <dbReference type="EMBL" id="KAJ2778727.1"/>
    </source>
</evidence>
<feature type="compositionally biased region" description="Polar residues" evidence="1">
    <location>
        <begin position="263"/>
        <end position="272"/>
    </location>
</feature>
<sequence>MLSADADSAAAASWLPELNSPKLDIALLPADSAKAADNTLATHSANPVPPPEQAASETDISQNDAASVASSDLAADYYYHLESVRSAEADAGHLGAAGSQATESVDAQDPVALHLSRPATPQDRVSDVADTQTMLDHLGLDFDFTSDPAINDISSAPLFTMLAQPQPPPAESCPDACDPSVQTPDESQHHHHQQQKPRTRRSSIASMLMRRASRCIDSGGPAIDSPVAAPMTLAPEKCPVDVDLQPEPDAAAAAAASDATSSHEQPSPNAAATSDLPPSEALVPAESASSSVSVAVEPKSAEAEPAPAEPSQEAEPLDQADPVQETEPAVASSDSAASNLATTADSGDTSKNNDTAESSSDSQEHPPLPSYDDTTTALTPPEPASSHSIPTRRSPNTPNLDKRSSRILDGITRKVLHVRQTTSMVLRRSVGSRLSVIMPNMSAEAPAPLSAAHELHAASLGPGSGEDNESLESADAAEASADQTSDAFDGTGVPDSNANDDIDAHEVDSHKPVVTAVSEPSSGHRGVLSRRFTLVRQGTNEVVRNSVTRVKGIFASKKPLAA</sequence>
<dbReference type="AlphaFoldDB" id="A0A9W8H923"/>
<feature type="compositionally biased region" description="Polar residues" evidence="1">
    <location>
        <begin position="385"/>
        <end position="399"/>
    </location>
</feature>
<protein>
    <submittedName>
        <fullName evidence="2">Uncharacterized protein</fullName>
    </submittedName>
</protein>
<keyword evidence="3" id="KW-1185">Reference proteome</keyword>
<feature type="compositionally biased region" description="Polar residues" evidence="1">
    <location>
        <begin position="332"/>
        <end position="361"/>
    </location>
</feature>
<feature type="compositionally biased region" description="Low complexity" evidence="1">
    <location>
        <begin position="249"/>
        <end position="262"/>
    </location>
</feature>
<reference evidence="2" key="1">
    <citation type="submission" date="2022-07" db="EMBL/GenBank/DDBJ databases">
        <title>Phylogenomic reconstructions and comparative analyses of Kickxellomycotina fungi.</title>
        <authorList>
            <person name="Reynolds N.K."/>
            <person name="Stajich J.E."/>
            <person name="Barry K."/>
            <person name="Grigoriev I.V."/>
            <person name="Crous P."/>
            <person name="Smith M.E."/>
        </authorList>
    </citation>
    <scope>NUCLEOTIDE SEQUENCE</scope>
    <source>
        <strain evidence="2">BCRC 34489</strain>
    </source>
</reference>
<dbReference type="Proteomes" id="UP001140172">
    <property type="component" value="Unassembled WGS sequence"/>
</dbReference>
<dbReference type="OrthoDB" id="5596149at2759"/>
<evidence type="ECO:0000256" key="1">
    <source>
        <dbReference type="SAM" id="MobiDB-lite"/>
    </source>
</evidence>